<evidence type="ECO:0000313" key="1">
    <source>
        <dbReference type="EMBL" id="TFK70016.1"/>
    </source>
</evidence>
<evidence type="ECO:0000313" key="2">
    <source>
        <dbReference type="Proteomes" id="UP000308600"/>
    </source>
</evidence>
<keyword evidence="2" id="KW-1185">Reference proteome</keyword>
<sequence length="597" mass="66377">MGSPHQAYIIAKVIPHGRNKPNYRCIGAIHHQWCYGSLPLGAALRFMALIKQKENADIIKEEVKALNGKYGSRLSQPPLIPSVPCPFTNFLMNSAWSVDLTPDPKSGYMYLSNAIDEDAFMRMSEGDNSDGQTVIDVTDPSSPSYCFILSDGDQPITAEEYIRYYYPAGSSDEAEEKVVASTVPGFVGIPVIPIEHLAEAWPTDFKAGQKKAAPPSESISSTAPVELPPLADLMLGPALEQSLLSNNEGELLRLLLPHKIANILKILRTQNPMPDGGVFLLSNILKDTNNQKIVDLSGFYLSNQQVITLIPEDAGVEVINLSHNHAADIDLIEQLLTRHRSLRRLVLLGTQIPDDDVLTLLKTKTEIFYCIESVIHPVFMKPLSTSVIPNAYTHISFTGPWVPSGPSAVGLPFFNSAQIVRALLVYTRMIGDDVDAGIVNSSTMKRSPGSVALGAYPSEKLKDGQTWGERVITYIPRLLQPTEAMKSTEGWKVLWAHAKMDSIRYAFVKTDPEAMAQYAAEKSHQAADSYKDRLYQVYDVRGFFKELELESRPAPPQEELEALLNRFAMLENNPDAFRLLTQEEVYGYLLDPWRMRL</sequence>
<gene>
    <name evidence="1" type="ORF">BDN72DRAFT_819439</name>
</gene>
<accession>A0ACD3AWM3</accession>
<reference evidence="1 2" key="1">
    <citation type="journal article" date="2019" name="Nat. Ecol. Evol.">
        <title>Megaphylogeny resolves global patterns of mushroom evolution.</title>
        <authorList>
            <person name="Varga T."/>
            <person name="Krizsan K."/>
            <person name="Foldi C."/>
            <person name="Dima B."/>
            <person name="Sanchez-Garcia M."/>
            <person name="Sanchez-Ramirez S."/>
            <person name="Szollosi G.J."/>
            <person name="Szarkandi J.G."/>
            <person name="Papp V."/>
            <person name="Albert L."/>
            <person name="Andreopoulos W."/>
            <person name="Angelini C."/>
            <person name="Antonin V."/>
            <person name="Barry K.W."/>
            <person name="Bougher N.L."/>
            <person name="Buchanan P."/>
            <person name="Buyck B."/>
            <person name="Bense V."/>
            <person name="Catcheside P."/>
            <person name="Chovatia M."/>
            <person name="Cooper J."/>
            <person name="Damon W."/>
            <person name="Desjardin D."/>
            <person name="Finy P."/>
            <person name="Geml J."/>
            <person name="Haridas S."/>
            <person name="Hughes K."/>
            <person name="Justo A."/>
            <person name="Karasinski D."/>
            <person name="Kautmanova I."/>
            <person name="Kiss B."/>
            <person name="Kocsube S."/>
            <person name="Kotiranta H."/>
            <person name="LaButti K.M."/>
            <person name="Lechner B.E."/>
            <person name="Liimatainen K."/>
            <person name="Lipzen A."/>
            <person name="Lukacs Z."/>
            <person name="Mihaltcheva S."/>
            <person name="Morgado L.N."/>
            <person name="Niskanen T."/>
            <person name="Noordeloos M.E."/>
            <person name="Ohm R.A."/>
            <person name="Ortiz-Santana B."/>
            <person name="Ovrebo C."/>
            <person name="Racz N."/>
            <person name="Riley R."/>
            <person name="Savchenko A."/>
            <person name="Shiryaev A."/>
            <person name="Soop K."/>
            <person name="Spirin V."/>
            <person name="Szebenyi C."/>
            <person name="Tomsovsky M."/>
            <person name="Tulloss R.E."/>
            <person name="Uehling J."/>
            <person name="Grigoriev I.V."/>
            <person name="Vagvolgyi C."/>
            <person name="Papp T."/>
            <person name="Martin F.M."/>
            <person name="Miettinen O."/>
            <person name="Hibbett D.S."/>
            <person name="Nagy L.G."/>
        </authorList>
    </citation>
    <scope>NUCLEOTIDE SEQUENCE [LARGE SCALE GENOMIC DNA]</scope>
    <source>
        <strain evidence="1 2">NL-1719</strain>
    </source>
</reference>
<protein>
    <submittedName>
        <fullName evidence="1">Uncharacterized protein</fullName>
    </submittedName>
</protein>
<dbReference type="Proteomes" id="UP000308600">
    <property type="component" value="Unassembled WGS sequence"/>
</dbReference>
<name>A0ACD3AWM3_9AGAR</name>
<organism evidence="1 2">
    <name type="scientific">Pluteus cervinus</name>
    <dbReference type="NCBI Taxonomy" id="181527"/>
    <lineage>
        <taxon>Eukaryota</taxon>
        <taxon>Fungi</taxon>
        <taxon>Dikarya</taxon>
        <taxon>Basidiomycota</taxon>
        <taxon>Agaricomycotina</taxon>
        <taxon>Agaricomycetes</taxon>
        <taxon>Agaricomycetidae</taxon>
        <taxon>Agaricales</taxon>
        <taxon>Pluteineae</taxon>
        <taxon>Pluteaceae</taxon>
        <taxon>Pluteus</taxon>
    </lineage>
</organism>
<proteinExistence type="predicted"/>
<dbReference type="EMBL" id="ML208320">
    <property type="protein sequence ID" value="TFK70016.1"/>
    <property type="molecule type" value="Genomic_DNA"/>
</dbReference>